<name>A0A1Q5Q8T1_TALAT</name>
<dbReference type="InterPro" id="IPR019191">
    <property type="entry name" value="Essential_protein_Yae1_N"/>
</dbReference>
<evidence type="ECO:0000256" key="1">
    <source>
        <dbReference type="ARBA" id="ARBA00038090"/>
    </source>
</evidence>
<dbReference type="GeneID" id="31004064"/>
<keyword evidence="5" id="KW-1185">Reference proteome</keyword>
<dbReference type="AlphaFoldDB" id="A0A1Q5Q8T1"/>
<dbReference type="InterPro" id="IPR052436">
    <property type="entry name" value="LTO1_adapter"/>
</dbReference>
<dbReference type="PANTHER" id="PTHR28532:SF1">
    <property type="entry name" value="ORAL CANCER OVEREXPRESSED 1"/>
    <property type="match status" value="1"/>
</dbReference>
<evidence type="ECO:0000313" key="4">
    <source>
        <dbReference type="EMBL" id="OKL60537.1"/>
    </source>
</evidence>
<comment type="caution">
    <text evidence="4">The sequence shown here is derived from an EMBL/GenBank/DDBJ whole genome shotgun (WGS) entry which is preliminary data.</text>
</comment>
<organism evidence="4 5">
    <name type="scientific">Talaromyces atroroseus</name>
    <dbReference type="NCBI Taxonomy" id="1441469"/>
    <lineage>
        <taxon>Eukaryota</taxon>
        <taxon>Fungi</taxon>
        <taxon>Dikarya</taxon>
        <taxon>Ascomycota</taxon>
        <taxon>Pezizomycotina</taxon>
        <taxon>Eurotiomycetes</taxon>
        <taxon>Eurotiomycetidae</taxon>
        <taxon>Eurotiales</taxon>
        <taxon>Trichocomaceae</taxon>
        <taxon>Talaromyces</taxon>
        <taxon>Talaromyces sect. Trachyspermi</taxon>
    </lineage>
</organism>
<evidence type="ECO:0000256" key="2">
    <source>
        <dbReference type="SAM" id="MobiDB-lite"/>
    </source>
</evidence>
<evidence type="ECO:0000259" key="3">
    <source>
        <dbReference type="Pfam" id="PF09811"/>
    </source>
</evidence>
<reference evidence="4 5" key="1">
    <citation type="submission" date="2015-06" db="EMBL/GenBank/DDBJ databases">
        <title>Talaromyces atroroseus IBT 11181 draft genome.</title>
        <authorList>
            <person name="Rasmussen K.B."/>
            <person name="Rasmussen S."/>
            <person name="Petersen B."/>
            <person name="Sicheritz-Ponten T."/>
            <person name="Mortensen U.H."/>
            <person name="Thrane U."/>
        </authorList>
    </citation>
    <scope>NUCLEOTIDE SEQUENCE [LARGE SCALE GENOMIC DNA]</scope>
    <source>
        <strain evidence="4 5">IBT 11181</strain>
    </source>
</reference>
<feature type="compositionally biased region" description="Low complexity" evidence="2">
    <location>
        <begin position="169"/>
        <end position="180"/>
    </location>
</feature>
<sequence>MDTDLLDGVLGLEEEFYKEGYALGVTDGARAGYTEGSVFAVENAFEKLLQLGKLYGKALVWNQRLISSATTSALSSPVAKTENAAAAATTDEGPPVFDTDICQSMPGLHQGSRLAKNIQTLLALVDPATLVLENNEDAVSEIEERLRGAALKAKLIQRALGESFDEGSDLNSTNNRNNLSSRHDLQGRGDGSGSIEDISSLHIRH</sequence>
<dbReference type="EMBL" id="LFMY01000005">
    <property type="protein sequence ID" value="OKL60537.1"/>
    <property type="molecule type" value="Genomic_DNA"/>
</dbReference>
<dbReference type="Proteomes" id="UP000214365">
    <property type="component" value="Unassembled WGS sequence"/>
</dbReference>
<dbReference type="RefSeq" id="XP_020120658.1">
    <property type="nucleotide sequence ID" value="XM_020266617.1"/>
</dbReference>
<accession>A0A1Q5Q8T1</accession>
<feature type="compositionally biased region" description="Low complexity" evidence="2">
    <location>
        <begin position="193"/>
        <end position="205"/>
    </location>
</feature>
<protein>
    <recommendedName>
        <fullName evidence="3">Essential protein Yae1 N-terminal domain-containing protein</fullName>
    </recommendedName>
</protein>
<gene>
    <name evidence="4" type="ORF">UA08_04309</name>
</gene>
<dbReference type="Pfam" id="PF09811">
    <property type="entry name" value="Yae1_N"/>
    <property type="match status" value="1"/>
</dbReference>
<feature type="region of interest" description="Disordered" evidence="2">
    <location>
        <begin position="165"/>
        <end position="205"/>
    </location>
</feature>
<evidence type="ECO:0000313" key="5">
    <source>
        <dbReference type="Proteomes" id="UP000214365"/>
    </source>
</evidence>
<dbReference type="STRING" id="1441469.A0A1Q5Q8T1"/>
<comment type="similarity">
    <text evidence="1">Belongs to the LTO1 family.</text>
</comment>
<proteinExistence type="inferred from homology"/>
<feature type="domain" description="Essential protein Yae1 N-terminal" evidence="3">
    <location>
        <begin position="20"/>
        <end position="58"/>
    </location>
</feature>
<dbReference type="PANTHER" id="PTHR28532">
    <property type="entry name" value="GEO13458P1"/>
    <property type="match status" value="1"/>
</dbReference>
<dbReference type="OrthoDB" id="48036at2759"/>